<dbReference type="Proteomes" id="UP000007148">
    <property type="component" value="Unassembled WGS sequence"/>
</dbReference>
<dbReference type="Gene3D" id="3.40.20.10">
    <property type="entry name" value="Severin"/>
    <property type="match status" value="2"/>
</dbReference>
<dbReference type="PROSITE" id="PS51263">
    <property type="entry name" value="ADF_H"/>
    <property type="match status" value="2"/>
</dbReference>
<evidence type="ECO:0000256" key="2">
    <source>
        <dbReference type="ARBA" id="ARBA00009557"/>
    </source>
</evidence>
<dbReference type="InParanoid" id="G4U302"/>
<protein>
    <submittedName>
        <fullName evidence="10">Related to tyrosine kinase A6</fullName>
    </submittedName>
</protein>
<comment type="caution">
    <text evidence="10">The sequence shown here is derived from an EMBL/GenBank/DDBJ whole genome shotgun (WGS) entry which is preliminary data.</text>
</comment>
<keyword evidence="3" id="KW-0963">Cytoplasm</keyword>
<keyword evidence="6" id="KW-0206">Cytoskeleton</keyword>
<dbReference type="Pfam" id="PF00241">
    <property type="entry name" value="Cofilin_ADF"/>
    <property type="match status" value="2"/>
</dbReference>
<feature type="region of interest" description="Disordered" evidence="8">
    <location>
        <begin position="348"/>
        <end position="374"/>
    </location>
</feature>
<evidence type="ECO:0000256" key="8">
    <source>
        <dbReference type="SAM" id="MobiDB-lite"/>
    </source>
</evidence>
<feature type="domain" description="ADF-H" evidence="9">
    <location>
        <begin position="210"/>
        <end position="347"/>
    </location>
</feature>
<comment type="similarity">
    <text evidence="2">Belongs to the actin-binding proteins ADF family. Twinfilin subfamily.</text>
</comment>
<comment type="subunit">
    <text evidence="7">Interacts with G-actin; ADP-actin form.</text>
</comment>
<reference evidence="10 11" key="1">
    <citation type="journal article" date="2011" name="PLoS Pathog.">
        <title>Endophytic Life Strategies Decoded by Genome and Transcriptome Analyses of the Mutualistic Root Symbiont Piriformospora indica.</title>
        <authorList>
            <person name="Zuccaro A."/>
            <person name="Lahrmann U."/>
            <person name="Guldener U."/>
            <person name="Langen G."/>
            <person name="Pfiffi S."/>
            <person name="Biedenkopf D."/>
            <person name="Wong P."/>
            <person name="Samans B."/>
            <person name="Grimm C."/>
            <person name="Basiewicz M."/>
            <person name="Murat C."/>
            <person name="Martin F."/>
            <person name="Kogel K.H."/>
        </authorList>
    </citation>
    <scope>NUCLEOTIDE SEQUENCE [LARGE SCALE GENOMIC DNA]</scope>
    <source>
        <strain evidence="10 11">DSM 11827</strain>
    </source>
</reference>
<dbReference type="HOGENOM" id="CLU_031995_0_1_1"/>
<feature type="domain" description="ADF-H" evidence="9">
    <location>
        <begin position="35"/>
        <end position="168"/>
    </location>
</feature>
<dbReference type="GO" id="GO:0051015">
    <property type="term" value="F:actin filament binding"/>
    <property type="evidence" value="ECO:0007669"/>
    <property type="project" value="TreeGrafter"/>
</dbReference>
<dbReference type="OrthoDB" id="10006997at2759"/>
<sequence>MSVSGIGASPELLAAFTDAVNNDGIRVLKVAIVNGALFIDSYTLNWYLSFHRRLYDWDGNWIVWIIWVTEALVPDQTWPKTGDLKTDFEHVQDYVEDNVPAYLLVRLDSADWLSISYVPETAKIRDKMLYASTQGALKKALGENRFKDSLFATSKADLTPEAYDAHVQHMLAPKPLSAREAEMAGVRAAERAAGATSYEGMRAKKSHMGAIGLKWTEEAESAVKALADAGAESALVLLSVDMDQESLVLKDSAKGVSADQVGQRIPADEPSFALYSWPHQNNQQDVTSIVLIYCCPASSPIKQKMVYSAEANSLRHIAKGWGLDIARKAETSDPTEINEAYLMLELGHDATGPSTPAGSERVAFAKPRGPPRRR</sequence>
<keyword evidence="10" id="KW-0808">Transferase</keyword>
<dbReference type="SUPFAM" id="SSF55753">
    <property type="entry name" value="Actin depolymerizing proteins"/>
    <property type="match status" value="2"/>
</dbReference>
<dbReference type="AlphaFoldDB" id="G4U302"/>
<evidence type="ECO:0000256" key="1">
    <source>
        <dbReference type="ARBA" id="ARBA00004245"/>
    </source>
</evidence>
<dbReference type="FunCoup" id="G4U302">
    <property type="interactions" value="181"/>
</dbReference>
<evidence type="ECO:0000313" key="10">
    <source>
        <dbReference type="EMBL" id="CCA77959.1"/>
    </source>
</evidence>
<evidence type="ECO:0000256" key="4">
    <source>
        <dbReference type="ARBA" id="ARBA00022737"/>
    </source>
</evidence>
<dbReference type="SMART" id="SM00102">
    <property type="entry name" value="ADF"/>
    <property type="match status" value="2"/>
</dbReference>
<evidence type="ECO:0000256" key="6">
    <source>
        <dbReference type="ARBA" id="ARBA00023212"/>
    </source>
</evidence>
<keyword evidence="4" id="KW-0677">Repeat</keyword>
<keyword evidence="10" id="KW-0418">Kinase</keyword>
<proteinExistence type="inferred from homology"/>
<dbReference type="OMA" id="YLFKHTH"/>
<evidence type="ECO:0000313" key="11">
    <source>
        <dbReference type="Proteomes" id="UP000007148"/>
    </source>
</evidence>
<dbReference type="STRING" id="1109443.G4U302"/>
<dbReference type="PANTHER" id="PTHR13759:SF1">
    <property type="entry name" value="TWINFILIN"/>
    <property type="match status" value="1"/>
</dbReference>
<name>G4U302_SERID</name>
<dbReference type="GO" id="GO:0005737">
    <property type="term" value="C:cytoplasm"/>
    <property type="evidence" value="ECO:0007669"/>
    <property type="project" value="TreeGrafter"/>
</dbReference>
<dbReference type="EMBL" id="CAFZ01001878">
    <property type="protein sequence ID" value="CCA77959.1"/>
    <property type="molecule type" value="Genomic_DNA"/>
</dbReference>
<evidence type="ECO:0000256" key="7">
    <source>
        <dbReference type="ARBA" id="ARBA00038532"/>
    </source>
</evidence>
<organism evidence="10 11">
    <name type="scientific">Serendipita indica (strain DSM 11827)</name>
    <name type="common">Root endophyte fungus</name>
    <name type="synonym">Piriformospora indica</name>
    <dbReference type="NCBI Taxonomy" id="1109443"/>
    <lineage>
        <taxon>Eukaryota</taxon>
        <taxon>Fungi</taxon>
        <taxon>Dikarya</taxon>
        <taxon>Basidiomycota</taxon>
        <taxon>Agaricomycotina</taxon>
        <taxon>Agaricomycetes</taxon>
        <taxon>Sebacinales</taxon>
        <taxon>Serendipitaceae</taxon>
        <taxon>Serendipita</taxon>
    </lineage>
</organism>
<dbReference type="GO" id="GO:0016301">
    <property type="term" value="F:kinase activity"/>
    <property type="evidence" value="ECO:0007669"/>
    <property type="project" value="UniProtKB-KW"/>
</dbReference>
<evidence type="ECO:0000256" key="5">
    <source>
        <dbReference type="ARBA" id="ARBA00023203"/>
    </source>
</evidence>
<dbReference type="eggNOG" id="KOG1747">
    <property type="taxonomic scope" value="Eukaryota"/>
</dbReference>
<dbReference type="PANTHER" id="PTHR13759">
    <property type="entry name" value="TWINFILIN"/>
    <property type="match status" value="1"/>
</dbReference>
<dbReference type="InterPro" id="IPR028458">
    <property type="entry name" value="Twinfilin"/>
</dbReference>
<dbReference type="GO" id="GO:0030042">
    <property type="term" value="P:actin filament depolymerization"/>
    <property type="evidence" value="ECO:0007669"/>
    <property type="project" value="TreeGrafter"/>
</dbReference>
<keyword evidence="11" id="KW-1185">Reference proteome</keyword>
<evidence type="ECO:0000256" key="3">
    <source>
        <dbReference type="ARBA" id="ARBA00022490"/>
    </source>
</evidence>
<accession>G4U302</accession>
<dbReference type="GO" id="GO:0003785">
    <property type="term" value="F:actin monomer binding"/>
    <property type="evidence" value="ECO:0007669"/>
    <property type="project" value="TreeGrafter"/>
</dbReference>
<keyword evidence="5" id="KW-0009">Actin-binding</keyword>
<dbReference type="CDD" id="cd11285">
    <property type="entry name" value="ADF_Twf-N_like"/>
    <property type="match status" value="1"/>
</dbReference>
<evidence type="ECO:0000259" key="9">
    <source>
        <dbReference type="PROSITE" id="PS51263"/>
    </source>
</evidence>
<dbReference type="GO" id="GO:0005884">
    <property type="term" value="C:actin filament"/>
    <property type="evidence" value="ECO:0007669"/>
    <property type="project" value="TreeGrafter"/>
</dbReference>
<dbReference type="CDD" id="cd11284">
    <property type="entry name" value="ADF_Twf-C_like"/>
    <property type="match status" value="1"/>
</dbReference>
<dbReference type="GO" id="GO:0051016">
    <property type="term" value="P:barbed-end actin filament capping"/>
    <property type="evidence" value="ECO:0007669"/>
    <property type="project" value="TreeGrafter"/>
</dbReference>
<dbReference type="InterPro" id="IPR029006">
    <property type="entry name" value="ADF-H/Gelsolin-like_dom_sf"/>
</dbReference>
<dbReference type="InterPro" id="IPR002108">
    <property type="entry name" value="ADF-H"/>
</dbReference>
<gene>
    <name evidence="10" type="ORF">PIIN_00673</name>
</gene>
<comment type="subcellular location">
    <subcellularLocation>
        <location evidence="1">Cytoplasm</location>
        <location evidence="1">Cytoskeleton</location>
    </subcellularLocation>
</comment>